<reference evidence="4 5" key="1">
    <citation type="journal article" date="2022" name="bioRxiv">
        <title>Genomics of Preaxostyla Flagellates Illuminates Evolutionary Transitions and the Path Towards Mitochondrial Loss.</title>
        <authorList>
            <person name="Novak L.V.F."/>
            <person name="Treitli S.C."/>
            <person name="Pyrih J."/>
            <person name="Halakuc P."/>
            <person name="Pipaliya S.V."/>
            <person name="Vacek V."/>
            <person name="Brzon O."/>
            <person name="Soukal P."/>
            <person name="Eme L."/>
            <person name="Dacks J.B."/>
            <person name="Karnkowska A."/>
            <person name="Elias M."/>
            <person name="Hampl V."/>
        </authorList>
    </citation>
    <scope>NUCLEOTIDE SEQUENCE [LARGE SCALE GENOMIC DNA]</scope>
    <source>
        <strain evidence="4">NAU3</strain>
        <tissue evidence="4">Gut</tissue>
    </source>
</reference>
<organism evidence="4 5">
    <name type="scientific">Blattamonas nauphoetae</name>
    <dbReference type="NCBI Taxonomy" id="2049346"/>
    <lineage>
        <taxon>Eukaryota</taxon>
        <taxon>Metamonada</taxon>
        <taxon>Preaxostyla</taxon>
        <taxon>Oxymonadida</taxon>
        <taxon>Blattamonas</taxon>
    </lineage>
</organism>
<feature type="compositionally biased region" description="Polar residues" evidence="1">
    <location>
        <begin position="485"/>
        <end position="521"/>
    </location>
</feature>
<sequence>MSQKKSYTLVIGGKEKQVLIKGTATRKIFTEKQCSLLKDINSEDEFYYHDGIFWPTDPNTDTQYKLMSMLQDEAEFNKRLEEAIAKGKELDPMRGEQPPAAPTPKPEEIQPSPPSDIPIDHSQTDLPAQPPPLQEPEPEKNEKTEETPDPLPTQESPQSPIPEKENPPDTLQPEPQQEISTVETIEPITHPVPEKAKTPPPKEEVKGPSQQSIEPPEKPQLPPQVSHPPQPKEEPKAETKQPDNDDDEELSLSDISIEEDGQFNFDSDSDDQPAESTAPQNQPEQTAPKTSSENDSNKPHVQPYHFESDPVLEPDPTTQEVESPVQAPPPKPTLPASPPISTNDVSPPVDSSASSQPPQAPAPAPAQLESISPSPEHQAEGEPVEFDAVSDIDGEESDKTDVPAPVAPQSVTEETYSIAKHSNAMSAFERSMNKLLPQQSATRSNPFGDKKTQPKDSSTAATTFSGDDTHPNAFEETPALITLDQPDSTSLASISPTTTPDPTKPNQLSDESTPKKTTQRPQSLLFIGELGFAVNTRPPIRVLPLNLAKKVSFYELSTMAKQFFTKQTTPQADESSFLKKIKDLVGQKEKDDNWFIESMQFSMHPLSSPLLSTVPQPLEKEALHLFDCIRLSLTSQGPRRAQLIQTVLETGQKTPILRDELYCQIIKQATNCPNKQYRVQGFELLALACGSFAPSASLLPFLLRFLDKGMFTSSELFQIKSKTSSSFFSSSSTADVQNVNVYPRESYGMNGRSPDNSNESILLQYALARLHLSFAFRCIERISLDRIQNISTIALVPSFVDVTLNDIMFHQSVTQVLCGRCKCTKCDKRERGELEEEPPKEVQHDENGEIVPDFVSILPQGVVNTLPTQQFIIPKVMPAIFQKLIHLNGLKQLGIFRTSATKDNLEIQCQKLKEYDLSFDTVDKSLLAVTLKQWLKLLYTPLIPNDLFDEAIRSCESDEKLDFFVKNRLTPAHMLAFKYLARFTRLLSSPEYVDINKMTKNNIAICFAPNILSTDEEDLVKVAKSTQQSIHFLERVIECIYPTDEELKIFRTMDATVANEMGIRTFFY</sequence>
<dbReference type="SMART" id="SM00139">
    <property type="entry name" value="MyTH4"/>
    <property type="match status" value="1"/>
</dbReference>
<dbReference type="PANTHER" id="PTHR45876">
    <property type="entry name" value="FI04035P"/>
    <property type="match status" value="1"/>
</dbReference>
<dbReference type="Pfam" id="PF00620">
    <property type="entry name" value="RhoGAP"/>
    <property type="match status" value="1"/>
</dbReference>
<dbReference type="Proteomes" id="UP001281761">
    <property type="component" value="Unassembled WGS sequence"/>
</dbReference>
<dbReference type="InterPro" id="IPR038185">
    <property type="entry name" value="MyTH4_dom_sf"/>
</dbReference>
<dbReference type="Gene3D" id="1.25.40.530">
    <property type="entry name" value="MyTH4 domain"/>
    <property type="match status" value="1"/>
</dbReference>
<feature type="compositionally biased region" description="Basic and acidic residues" evidence="1">
    <location>
        <begin position="230"/>
        <end position="243"/>
    </location>
</feature>
<evidence type="ECO:0000256" key="1">
    <source>
        <dbReference type="SAM" id="MobiDB-lite"/>
    </source>
</evidence>
<accession>A0ABQ9YGD3</accession>
<feature type="compositionally biased region" description="Basic and acidic residues" evidence="1">
    <location>
        <begin position="137"/>
        <end position="146"/>
    </location>
</feature>
<protein>
    <submittedName>
        <fullName evidence="4">MyTH4 domain containing protein</fullName>
    </submittedName>
</protein>
<feature type="compositionally biased region" description="Acidic residues" evidence="1">
    <location>
        <begin position="382"/>
        <end position="398"/>
    </location>
</feature>
<evidence type="ECO:0000259" key="3">
    <source>
        <dbReference type="PROSITE" id="PS51016"/>
    </source>
</evidence>
<dbReference type="SMART" id="SM00324">
    <property type="entry name" value="RhoGAP"/>
    <property type="match status" value="1"/>
</dbReference>
<gene>
    <name evidence="4" type="ORF">BLNAU_2258</name>
</gene>
<dbReference type="EMBL" id="JARBJD010000009">
    <property type="protein sequence ID" value="KAK2962823.1"/>
    <property type="molecule type" value="Genomic_DNA"/>
</dbReference>
<feature type="region of interest" description="Disordered" evidence="1">
    <location>
        <begin position="80"/>
        <end position="521"/>
    </location>
</feature>
<comment type="caution">
    <text evidence="4">The sequence shown here is derived from an EMBL/GenBank/DDBJ whole genome shotgun (WGS) entry which is preliminary data.</text>
</comment>
<evidence type="ECO:0000313" key="5">
    <source>
        <dbReference type="Proteomes" id="UP001281761"/>
    </source>
</evidence>
<feature type="domain" description="MyTH4" evidence="3">
    <location>
        <begin position="601"/>
        <end position="740"/>
    </location>
</feature>
<proteinExistence type="predicted"/>
<dbReference type="InterPro" id="IPR000857">
    <property type="entry name" value="MyTH4_dom"/>
</dbReference>
<dbReference type="CDD" id="cd00159">
    <property type="entry name" value="RhoGAP"/>
    <property type="match status" value="1"/>
</dbReference>
<feature type="compositionally biased region" description="Polar residues" evidence="1">
    <location>
        <begin position="173"/>
        <end position="183"/>
    </location>
</feature>
<dbReference type="InterPro" id="IPR008936">
    <property type="entry name" value="Rho_GTPase_activation_prot"/>
</dbReference>
<feature type="compositionally biased region" description="Low complexity" evidence="1">
    <location>
        <begin position="344"/>
        <end position="357"/>
    </location>
</feature>
<feature type="compositionally biased region" description="Acidic residues" evidence="1">
    <location>
        <begin position="244"/>
        <end position="273"/>
    </location>
</feature>
<dbReference type="SUPFAM" id="SSF48350">
    <property type="entry name" value="GTPase activation domain, GAP"/>
    <property type="match status" value="1"/>
</dbReference>
<evidence type="ECO:0000313" key="4">
    <source>
        <dbReference type="EMBL" id="KAK2962823.1"/>
    </source>
</evidence>
<dbReference type="Gene3D" id="1.10.555.10">
    <property type="entry name" value="Rho GTPase activation protein"/>
    <property type="match status" value="1"/>
</dbReference>
<feature type="compositionally biased region" description="Pro residues" evidence="1">
    <location>
        <begin position="326"/>
        <end position="338"/>
    </location>
</feature>
<dbReference type="InterPro" id="IPR000198">
    <property type="entry name" value="RhoGAP_dom"/>
</dbReference>
<feature type="compositionally biased region" description="Basic and acidic residues" evidence="1">
    <location>
        <begin position="80"/>
        <end position="94"/>
    </location>
</feature>
<feature type="compositionally biased region" description="Polar residues" evidence="1">
    <location>
        <begin position="436"/>
        <end position="445"/>
    </location>
</feature>
<evidence type="ECO:0000259" key="2">
    <source>
        <dbReference type="PROSITE" id="PS50238"/>
    </source>
</evidence>
<dbReference type="PROSITE" id="PS51016">
    <property type="entry name" value="MYTH4"/>
    <property type="match status" value="1"/>
</dbReference>
<dbReference type="PANTHER" id="PTHR45876:SF8">
    <property type="entry name" value="FI04035P"/>
    <property type="match status" value="1"/>
</dbReference>
<keyword evidence="5" id="KW-1185">Reference proteome</keyword>
<feature type="compositionally biased region" description="Basic and acidic residues" evidence="1">
    <location>
        <begin position="192"/>
        <end position="206"/>
    </location>
</feature>
<dbReference type="Pfam" id="PF00784">
    <property type="entry name" value="MyTH4"/>
    <property type="match status" value="1"/>
</dbReference>
<feature type="compositionally biased region" description="Polar residues" evidence="1">
    <location>
        <begin position="274"/>
        <end position="294"/>
    </location>
</feature>
<feature type="compositionally biased region" description="Pro residues" evidence="1">
    <location>
        <begin position="218"/>
        <end position="229"/>
    </location>
</feature>
<name>A0ABQ9YGD3_9EUKA</name>
<feature type="domain" description="Rho-GAP" evidence="2">
    <location>
        <begin position="866"/>
        <end position="1048"/>
    </location>
</feature>
<feature type="compositionally biased region" description="Polar residues" evidence="1">
    <location>
        <begin position="455"/>
        <end position="466"/>
    </location>
</feature>
<dbReference type="PROSITE" id="PS50238">
    <property type="entry name" value="RHOGAP"/>
    <property type="match status" value="1"/>
</dbReference>